<dbReference type="EMBL" id="LVVM01004169">
    <property type="protein sequence ID" value="OJA13400.1"/>
    <property type="molecule type" value="Genomic_DNA"/>
</dbReference>
<feature type="signal peptide" evidence="2">
    <location>
        <begin position="1"/>
        <end position="19"/>
    </location>
</feature>
<evidence type="ECO:0000256" key="2">
    <source>
        <dbReference type="SAM" id="SignalP"/>
    </source>
</evidence>
<feature type="region of interest" description="Disordered" evidence="1">
    <location>
        <begin position="29"/>
        <end position="101"/>
    </location>
</feature>
<gene>
    <name evidence="3" type="ORF">AZE42_13234</name>
</gene>
<feature type="compositionally biased region" description="Low complexity" evidence="1">
    <location>
        <begin position="51"/>
        <end position="64"/>
    </location>
</feature>
<evidence type="ECO:0000313" key="3">
    <source>
        <dbReference type="EMBL" id="OJA13400.1"/>
    </source>
</evidence>
<sequence length="101" mass="10872">MPLLFSLFWYHTSPAVSHASCAIALYPQSSSSFSPEPSQLQEALTPCTSLTEPTSTSNTPGTPSELPSQTQTPSGERLASPHTISVTNPGTRQHHLLNCHR</sequence>
<evidence type="ECO:0000256" key="1">
    <source>
        <dbReference type="SAM" id="MobiDB-lite"/>
    </source>
</evidence>
<proteinExistence type="predicted"/>
<reference evidence="3 4" key="1">
    <citation type="submission" date="2016-03" db="EMBL/GenBank/DDBJ databases">
        <title>Comparative genomics of the ectomycorrhizal sister species Rhizopogon vinicolor and Rhizopogon vesiculosus (Basidiomycota: Boletales) reveals a divergence of the mating type B locus.</title>
        <authorList>
            <person name="Mujic A.B."/>
            <person name="Kuo A."/>
            <person name="Tritt A."/>
            <person name="Lipzen A."/>
            <person name="Chen C."/>
            <person name="Johnson J."/>
            <person name="Sharma A."/>
            <person name="Barry K."/>
            <person name="Grigoriev I.V."/>
            <person name="Spatafora J.W."/>
        </authorList>
    </citation>
    <scope>NUCLEOTIDE SEQUENCE [LARGE SCALE GENOMIC DNA]</scope>
    <source>
        <strain evidence="3 4">AM-OR11-056</strain>
    </source>
</reference>
<comment type="caution">
    <text evidence="3">The sequence shown here is derived from an EMBL/GenBank/DDBJ whole genome shotgun (WGS) entry which is preliminary data.</text>
</comment>
<keyword evidence="4" id="KW-1185">Reference proteome</keyword>
<feature type="compositionally biased region" description="Polar residues" evidence="1">
    <location>
        <begin position="65"/>
        <end position="74"/>
    </location>
</feature>
<feature type="chain" id="PRO_5013199101" evidence="2">
    <location>
        <begin position="20"/>
        <end position="101"/>
    </location>
</feature>
<feature type="compositionally biased region" description="Basic residues" evidence="1">
    <location>
        <begin position="92"/>
        <end position="101"/>
    </location>
</feature>
<accession>A0A1J8QJ23</accession>
<dbReference type="AlphaFoldDB" id="A0A1J8QJ23"/>
<keyword evidence="2" id="KW-0732">Signal</keyword>
<protein>
    <submittedName>
        <fullName evidence="3">Uncharacterized protein</fullName>
    </submittedName>
</protein>
<evidence type="ECO:0000313" key="4">
    <source>
        <dbReference type="Proteomes" id="UP000183567"/>
    </source>
</evidence>
<organism evidence="3 4">
    <name type="scientific">Rhizopogon vesiculosus</name>
    <dbReference type="NCBI Taxonomy" id="180088"/>
    <lineage>
        <taxon>Eukaryota</taxon>
        <taxon>Fungi</taxon>
        <taxon>Dikarya</taxon>
        <taxon>Basidiomycota</taxon>
        <taxon>Agaricomycotina</taxon>
        <taxon>Agaricomycetes</taxon>
        <taxon>Agaricomycetidae</taxon>
        <taxon>Boletales</taxon>
        <taxon>Suillineae</taxon>
        <taxon>Rhizopogonaceae</taxon>
        <taxon>Rhizopogon</taxon>
    </lineage>
</organism>
<feature type="compositionally biased region" description="Low complexity" evidence="1">
    <location>
        <begin position="29"/>
        <end position="41"/>
    </location>
</feature>
<name>A0A1J8QJ23_9AGAM</name>
<dbReference type="Proteomes" id="UP000183567">
    <property type="component" value="Unassembled WGS sequence"/>
</dbReference>
<feature type="compositionally biased region" description="Polar residues" evidence="1">
    <location>
        <begin position="82"/>
        <end position="91"/>
    </location>
</feature>